<organism evidence="1 2">
    <name type="scientific">Luteibacter anthropi</name>
    <dbReference type="NCBI Taxonomy" id="564369"/>
    <lineage>
        <taxon>Bacteria</taxon>
        <taxon>Pseudomonadati</taxon>
        <taxon>Pseudomonadota</taxon>
        <taxon>Gammaproteobacteria</taxon>
        <taxon>Lysobacterales</taxon>
        <taxon>Rhodanobacteraceae</taxon>
        <taxon>Luteibacter</taxon>
    </lineage>
</organism>
<proteinExistence type="predicted"/>
<dbReference type="EMBL" id="JAARLZ010000006">
    <property type="protein sequence ID" value="NII07262.1"/>
    <property type="molecule type" value="Genomic_DNA"/>
</dbReference>
<evidence type="ECO:0000313" key="1">
    <source>
        <dbReference type="EMBL" id="NII07262.1"/>
    </source>
</evidence>
<dbReference type="AlphaFoldDB" id="A0A7X5UBH0"/>
<sequence>MTDTQNKTAVAGADMAAFATRKTGNDGIRLSLSLPDGTPTDRYLVVRNFRSDAYRAKLAEIRERLAEGGKPTDAQREADRLSLIASLVAGWNFGTDCTQENVEAFLREAQLVAEQVDRVATDDDRFFGKGSSPSSSGSKVN</sequence>
<comment type="caution">
    <text evidence="1">The sequence shown here is derived from an EMBL/GenBank/DDBJ whole genome shotgun (WGS) entry which is preliminary data.</text>
</comment>
<evidence type="ECO:0008006" key="3">
    <source>
        <dbReference type="Google" id="ProtNLM"/>
    </source>
</evidence>
<accession>A0A7X5UBH0</accession>
<dbReference type="Proteomes" id="UP000490980">
    <property type="component" value="Unassembled WGS sequence"/>
</dbReference>
<keyword evidence="2" id="KW-1185">Reference proteome</keyword>
<name>A0A7X5UBH0_9GAMM</name>
<evidence type="ECO:0000313" key="2">
    <source>
        <dbReference type="Proteomes" id="UP000490980"/>
    </source>
</evidence>
<protein>
    <recommendedName>
        <fullName evidence="3">Tail assembly chaperone</fullName>
    </recommendedName>
</protein>
<dbReference type="RefSeq" id="WP_166948985.1">
    <property type="nucleotide sequence ID" value="NZ_JAARLZ010000006.1"/>
</dbReference>
<gene>
    <name evidence="1" type="ORF">HBF25_12795</name>
</gene>
<reference evidence="1 2" key="1">
    <citation type="submission" date="2020-03" db="EMBL/GenBank/DDBJ databases">
        <authorList>
            <person name="Lai Q."/>
        </authorList>
    </citation>
    <scope>NUCLEOTIDE SEQUENCE [LARGE SCALE GENOMIC DNA]</scope>
    <source>
        <strain evidence="1 2">CCUG 25036</strain>
    </source>
</reference>